<evidence type="ECO:0000313" key="8">
    <source>
        <dbReference type="EMBL" id="QNO46246.1"/>
    </source>
</evidence>
<dbReference type="Pfam" id="PF08308">
    <property type="entry name" value="PEGA"/>
    <property type="match status" value="1"/>
</dbReference>
<accession>A0A7G9YA68</accession>
<dbReference type="SMART" id="SM00564">
    <property type="entry name" value="PQQ"/>
    <property type="match status" value="8"/>
</dbReference>
<reference evidence="7" key="1">
    <citation type="submission" date="2020-06" db="EMBL/GenBank/DDBJ databases">
        <title>Unique genomic features of the anaerobic methanotrophic archaea.</title>
        <authorList>
            <person name="Chadwick G.L."/>
            <person name="Skennerton C.T."/>
            <person name="Laso-Perez R."/>
            <person name="Leu A.O."/>
            <person name="Speth D.R."/>
            <person name="Yu H."/>
            <person name="Morgan-Lang C."/>
            <person name="Hatzenpichler R."/>
            <person name="Goudeau D."/>
            <person name="Malmstrom R."/>
            <person name="Brazelton W.J."/>
            <person name="Woyke T."/>
            <person name="Hallam S.J."/>
            <person name="Tyson G.W."/>
            <person name="Wegener G."/>
            <person name="Boetius A."/>
            <person name="Orphan V."/>
        </authorList>
    </citation>
    <scope>NUCLEOTIDE SEQUENCE</scope>
</reference>
<dbReference type="Pfam" id="PF17957">
    <property type="entry name" value="Big_7"/>
    <property type="match status" value="1"/>
</dbReference>
<dbReference type="InterPro" id="IPR013783">
    <property type="entry name" value="Ig-like_fold"/>
</dbReference>
<gene>
    <name evidence="7" type="primary">bamB</name>
    <name evidence="8" type="ORF">HPELKGOP_00004</name>
    <name evidence="7" type="ORF">ICHINCKE_00004</name>
</gene>
<dbReference type="Gene3D" id="2.130.10.10">
    <property type="entry name" value="YVTN repeat-like/Quinoprotein amine dehydrogenase"/>
    <property type="match status" value="3"/>
</dbReference>
<evidence type="ECO:0000256" key="1">
    <source>
        <dbReference type="ARBA" id="ARBA00022729"/>
    </source>
</evidence>
<dbReference type="Pfam" id="PF13570">
    <property type="entry name" value="Beta-prop_ACSF4"/>
    <property type="match status" value="1"/>
</dbReference>
<evidence type="ECO:0000313" key="7">
    <source>
        <dbReference type="EMBL" id="QNO44902.1"/>
    </source>
</evidence>
<dbReference type="EMBL" id="MT631040">
    <property type="protein sequence ID" value="QNO44902.1"/>
    <property type="molecule type" value="Genomic_DNA"/>
</dbReference>
<dbReference type="PANTHER" id="PTHR34512">
    <property type="entry name" value="CELL SURFACE PROTEIN"/>
    <property type="match status" value="1"/>
</dbReference>
<feature type="domain" description="Pyrrolo-quinoline quinone repeat" evidence="4">
    <location>
        <begin position="58"/>
        <end position="170"/>
    </location>
</feature>
<dbReference type="Pfam" id="PF18204">
    <property type="entry name" value="PGF-CTERM"/>
    <property type="match status" value="1"/>
</dbReference>
<dbReference type="InterPro" id="IPR018391">
    <property type="entry name" value="PQQ_b-propeller_rpt"/>
</dbReference>
<dbReference type="AlphaFoldDB" id="A0A7G9YA68"/>
<keyword evidence="2" id="KW-0812">Transmembrane</keyword>
<protein>
    <submittedName>
        <fullName evidence="7">Outer membrane protein assembly factor BamB</fullName>
    </submittedName>
</protein>
<evidence type="ECO:0000259" key="5">
    <source>
        <dbReference type="Pfam" id="PF13570"/>
    </source>
</evidence>
<dbReference type="PANTHER" id="PTHR34512:SF30">
    <property type="entry name" value="OUTER MEMBRANE PROTEIN ASSEMBLY FACTOR BAMB"/>
    <property type="match status" value="1"/>
</dbReference>
<feature type="domain" description="PEGA" evidence="3">
    <location>
        <begin position="414"/>
        <end position="480"/>
    </location>
</feature>
<feature type="domain" description="Pyrrolo-quinoline quinone repeat" evidence="5">
    <location>
        <begin position="180"/>
        <end position="385"/>
    </location>
</feature>
<evidence type="ECO:0000259" key="3">
    <source>
        <dbReference type="Pfam" id="PF08308"/>
    </source>
</evidence>
<keyword evidence="2" id="KW-1133">Transmembrane helix</keyword>
<dbReference type="InterPro" id="IPR013229">
    <property type="entry name" value="PEGA"/>
</dbReference>
<feature type="domain" description="PGF-CTERM archaeal protein-sorting signal" evidence="6">
    <location>
        <begin position="713"/>
        <end position="734"/>
    </location>
</feature>
<dbReference type="InterPro" id="IPR015943">
    <property type="entry name" value="WD40/YVTN_repeat-like_dom_sf"/>
</dbReference>
<organism evidence="7">
    <name type="scientific">Candidatus Methanogaster sp. ANME-2c ERB4</name>
    <dbReference type="NCBI Taxonomy" id="2759911"/>
    <lineage>
        <taxon>Archaea</taxon>
        <taxon>Methanobacteriati</taxon>
        <taxon>Methanobacteriota</taxon>
        <taxon>Stenosarchaea group</taxon>
        <taxon>Methanomicrobia</taxon>
        <taxon>Methanosarcinales</taxon>
        <taxon>ANME-2 cluster</taxon>
        <taxon>Candidatus Methanogasteraceae</taxon>
        <taxon>Candidatus Methanogaster</taxon>
    </lineage>
</organism>
<sequence length="735" mass="79269">MHHLCQKVKRWHGLNKKWLIFFMLMSLTPITCAADWPMFGHDPQHTGVAGEIVEPPLEVVWKFKMNSSVSSYRSSPVISGDTIYMGSGDGYIYALDAATGTEKWEYKIGGCIWSSPAVSGDTLYIGAEDQFGTHPPWYLYALNAVTGTEKWKYEIGIALPCSPTVLDGTVYIGIRWLGYGSVYALDEATGAEKWKYNTSGDIASSPAVSGDTVYIGSWDNYIYALDAATGTEKWKYKTGGIIHSSPAVSGSTIYAGSRDNYVYALDAGTGIMKWKYKTGSYVFSSPAVLGDTVYIGSNDGYLYALDADTGAEKWKYKTVHKVVSSPAVSGNTVYVGSTDSYVYALDALTGTEKWKYKTGGHVYSPTVSGGIVYIISDDNYVYAFAPATTTPIPTPTTTRTPTPTPTLTLTPTTGSISVSSAPSSADIYLDGAYKGPTPATISDASPGSHTLKLEKNGYAEWLTSVHVTSGVTESITAHLATADVLPPAIRIDKPAIFEQNNNEILEEGEKVEITYGANDPSGVTSIKIMLDGTTLESQNQAGTYTVTTNPLSIGEHMIRVRAIDSKSNGVFEELLITVERAGPSVYFGTTRTTINKGEDAIFTLSAVNPIGNPPMTVQLILKPPSGVSVTSSSFAKAGSGIYTCTQTIESGDNVRSIEVHLTGNQIGTHNIVSEVYYQFDGSPKSPTRYETLTLIVEPDRPTASESKARELVVPGFGLMVAVMGLLAVYLWRKRR</sequence>
<dbReference type="InterPro" id="IPR026371">
    <property type="entry name" value="PGF_CTERM"/>
</dbReference>
<evidence type="ECO:0000259" key="4">
    <source>
        <dbReference type="Pfam" id="PF13360"/>
    </source>
</evidence>
<keyword evidence="2" id="KW-0472">Membrane</keyword>
<dbReference type="InterPro" id="IPR002372">
    <property type="entry name" value="PQQ_rpt_dom"/>
</dbReference>
<dbReference type="EMBL" id="MT631176">
    <property type="protein sequence ID" value="QNO46246.1"/>
    <property type="molecule type" value="Genomic_DNA"/>
</dbReference>
<feature type="transmembrane region" description="Helical" evidence="2">
    <location>
        <begin position="711"/>
        <end position="731"/>
    </location>
</feature>
<dbReference type="Gene3D" id="2.60.40.10">
    <property type="entry name" value="Immunoglobulins"/>
    <property type="match status" value="1"/>
</dbReference>
<evidence type="ECO:0000256" key="2">
    <source>
        <dbReference type="SAM" id="Phobius"/>
    </source>
</evidence>
<keyword evidence="1" id="KW-0732">Signal</keyword>
<dbReference type="Pfam" id="PF13360">
    <property type="entry name" value="PQQ_2"/>
    <property type="match status" value="1"/>
</dbReference>
<dbReference type="InterPro" id="IPR011047">
    <property type="entry name" value="Quinoprotein_ADH-like_sf"/>
</dbReference>
<proteinExistence type="predicted"/>
<dbReference type="SUPFAM" id="SSF50998">
    <property type="entry name" value="Quinoprotein alcohol dehydrogenase-like"/>
    <property type="match status" value="2"/>
</dbReference>
<name>A0A7G9YA68_9EURY</name>
<evidence type="ECO:0000259" key="6">
    <source>
        <dbReference type="Pfam" id="PF18204"/>
    </source>
</evidence>